<reference evidence="5" key="1">
    <citation type="submission" date="2025-08" db="UniProtKB">
        <authorList>
            <consortium name="Ensembl"/>
        </authorList>
    </citation>
    <scope>IDENTIFICATION</scope>
</reference>
<dbReference type="InterPro" id="IPR001368">
    <property type="entry name" value="TNFR/NGFR_Cys_rich_reg"/>
</dbReference>
<keyword evidence="1" id="KW-1015">Disulfide bond</keyword>
<dbReference type="Ensembl" id="ENSDLAT00005062890.2">
    <property type="protein sequence ID" value="ENSDLAP00005059357.1"/>
    <property type="gene ID" value="ENSDLAG00005024987.2"/>
</dbReference>
<dbReference type="PANTHER" id="PTHR46875:SF1">
    <property type="entry name" value="TUMOR NECROSIS FACTOR RECEPTOR SUPERFAMILY MEMBER 5"/>
    <property type="match status" value="1"/>
</dbReference>
<evidence type="ECO:0000256" key="2">
    <source>
        <dbReference type="SAM" id="Phobius"/>
    </source>
</evidence>
<evidence type="ECO:0000256" key="1">
    <source>
        <dbReference type="PROSITE-ProRule" id="PRU00206"/>
    </source>
</evidence>
<feature type="transmembrane region" description="Helical" evidence="2">
    <location>
        <begin position="196"/>
        <end position="220"/>
    </location>
</feature>
<dbReference type="AlphaFoldDB" id="A0A8C4IP28"/>
<keyword evidence="2" id="KW-1133">Transmembrane helix</keyword>
<dbReference type="InterPro" id="IPR052135">
    <property type="entry name" value="TNFRSF5"/>
</dbReference>
<keyword evidence="6" id="KW-1185">Reference proteome</keyword>
<reference evidence="5" key="2">
    <citation type="submission" date="2025-09" db="UniProtKB">
        <authorList>
            <consortium name="Ensembl"/>
        </authorList>
    </citation>
    <scope>IDENTIFICATION</scope>
</reference>
<name>A0A8C4IP28_DICLA</name>
<feature type="disulfide bond" evidence="1">
    <location>
        <begin position="61"/>
        <end position="76"/>
    </location>
</feature>
<evidence type="ECO:0000259" key="4">
    <source>
        <dbReference type="PROSITE" id="PS50050"/>
    </source>
</evidence>
<dbReference type="PROSITE" id="PS50050">
    <property type="entry name" value="TNFR_NGFR_2"/>
    <property type="match status" value="1"/>
</dbReference>
<dbReference type="RefSeq" id="XP_051272029.1">
    <property type="nucleotide sequence ID" value="XM_051416069.1"/>
</dbReference>
<protein>
    <recommendedName>
        <fullName evidence="4">TNFR-Cys domain-containing protein</fullName>
    </recommendedName>
</protein>
<proteinExistence type="predicted"/>
<accession>A0A8C4IP28</accession>
<evidence type="ECO:0000256" key="3">
    <source>
        <dbReference type="SAM" id="SignalP"/>
    </source>
</evidence>
<gene>
    <name evidence="5" type="primary">tnfrsf18</name>
</gene>
<sequence length="280" mass="31329">MGSLRSSLAVICVLSIWTTGYAADCGDRQTKTNGRCCDLCPPGEYVEAFCTEQRKTVCSPCGEGYYSSQYNFFDRCEKCRSCQQEYAGKCTPTADAKCSCRSGFLCSNNVCSKCEENKCVTGEKVKRTDISQGKWLIVYSYQCEPACPNDAYFDVKENVCKPRTQCSLFGLAEQFPGNKTHNSVCDRERHRNGKDFIHVILGIGFVLLSLTFLVLVSYACMKNLRKQKPYAHPIGIPALSTNTSNFHLSKEESGFQLIIQDESRKSESLDQLQLEKICAL</sequence>
<dbReference type="SMART" id="SM00208">
    <property type="entry name" value="TNFR"/>
    <property type="match status" value="3"/>
</dbReference>
<dbReference type="GeneTree" id="ENSGT00950000183126"/>
<dbReference type="Proteomes" id="UP000694389">
    <property type="component" value="Unassembled WGS sequence"/>
</dbReference>
<evidence type="ECO:0000313" key="6">
    <source>
        <dbReference type="Proteomes" id="UP000694389"/>
    </source>
</evidence>
<dbReference type="Gene3D" id="2.10.50.10">
    <property type="entry name" value="Tumor Necrosis Factor Receptor, subunit A, domain 2"/>
    <property type="match status" value="2"/>
</dbReference>
<dbReference type="GO" id="GO:0009897">
    <property type="term" value="C:external side of plasma membrane"/>
    <property type="evidence" value="ECO:0007669"/>
    <property type="project" value="TreeGrafter"/>
</dbReference>
<organism evidence="5 6">
    <name type="scientific">Dicentrarchus labrax</name>
    <name type="common">European seabass</name>
    <name type="synonym">Morone labrax</name>
    <dbReference type="NCBI Taxonomy" id="13489"/>
    <lineage>
        <taxon>Eukaryota</taxon>
        <taxon>Metazoa</taxon>
        <taxon>Chordata</taxon>
        <taxon>Craniata</taxon>
        <taxon>Vertebrata</taxon>
        <taxon>Euteleostomi</taxon>
        <taxon>Actinopterygii</taxon>
        <taxon>Neopterygii</taxon>
        <taxon>Teleostei</taxon>
        <taxon>Neoteleostei</taxon>
        <taxon>Acanthomorphata</taxon>
        <taxon>Eupercaria</taxon>
        <taxon>Moronidae</taxon>
        <taxon>Dicentrarchus</taxon>
    </lineage>
</organism>
<keyword evidence="2" id="KW-0472">Membrane</keyword>
<dbReference type="CTD" id="8784"/>
<feature type="signal peptide" evidence="3">
    <location>
        <begin position="1"/>
        <end position="22"/>
    </location>
</feature>
<keyword evidence="3" id="KW-0732">Signal</keyword>
<dbReference type="GO" id="GO:0035631">
    <property type="term" value="C:CD40 receptor complex"/>
    <property type="evidence" value="ECO:0007669"/>
    <property type="project" value="TreeGrafter"/>
</dbReference>
<feature type="chain" id="PRO_5034358904" description="TNFR-Cys domain-containing protein" evidence="3">
    <location>
        <begin position="23"/>
        <end position="280"/>
    </location>
</feature>
<keyword evidence="2" id="KW-0812">Transmembrane</keyword>
<feature type="repeat" description="TNFR-Cys" evidence="1">
    <location>
        <begin position="60"/>
        <end position="98"/>
    </location>
</feature>
<feature type="domain" description="TNFR-Cys" evidence="4">
    <location>
        <begin position="60"/>
        <end position="98"/>
    </location>
</feature>
<dbReference type="SUPFAM" id="SSF57586">
    <property type="entry name" value="TNF receptor-like"/>
    <property type="match status" value="1"/>
</dbReference>
<dbReference type="OMA" id="RTHNARC"/>
<evidence type="ECO:0000313" key="5">
    <source>
        <dbReference type="Ensembl" id="ENSDLAP00005059357.1"/>
    </source>
</evidence>
<dbReference type="OrthoDB" id="9374769at2759"/>
<dbReference type="PANTHER" id="PTHR46875">
    <property type="entry name" value="TUMOR NECROSIS FACTOR RECEPTOR SUPERFAMILY MEMBER 5"/>
    <property type="match status" value="1"/>
</dbReference>
<dbReference type="GO" id="GO:0002768">
    <property type="term" value="P:immune response-regulating cell surface receptor signaling pathway"/>
    <property type="evidence" value="ECO:0007669"/>
    <property type="project" value="TreeGrafter"/>
</dbReference>
<comment type="caution">
    <text evidence="1">Lacks conserved residue(s) required for the propagation of feature annotation.</text>
</comment>
<dbReference type="GeneID" id="127372402"/>
<dbReference type="Pfam" id="PF00020">
    <property type="entry name" value="TNFR_c6"/>
    <property type="match status" value="1"/>
</dbReference>